<reference evidence="3 4" key="1">
    <citation type="submission" date="2017-05" db="EMBL/GenBank/DDBJ databases">
        <title>Genome sequence of Pediococcus pentosaceus strain SRCM100892.</title>
        <authorList>
            <person name="Cho S.H."/>
        </authorList>
    </citation>
    <scope>NUCLEOTIDE SEQUENCE [LARGE SCALE GENOMIC DNA]</scope>
    <source>
        <strain evidence="3 4">SRCM100892</strain>
    </source>
</reference>
<protein>
    <submittedName>
        <fullName evidence="3">Pectinesterase</fullName>
        <ecNumber evidence="3">3.1.1.11</ecNumber>
    </submittedName>
</protein>
<name>A0A1Y0VW31_PEDPE</name>
<sequence length="259" mass="29064">MKIKNDLIYDEIHALKADLYQPDNASKGLIIDIHGGGWFRGDKAKDQDLAEALVKDGFSVIVPNYRLTPDAYYPAPLDDMDTLYHWIKTSSKLFDSDRIAVVGSSAGGNMAVEMGIKYELPIVSLSGILDIDDWLNEHTAVIAQPDHKQDFTNSKSSEINQTGQNDAFYKWFVTNYFNGNSDQYSLATPYKYVNSQPGPMFLANSLNEFVPTSGVLEMAKILTSKNVPFVEWMLPGTQHAKGYLEIVYPTVLNFLNQYI</sequence>
<organism evidence="3 4">
    <name type="scientific">Pediococcus pentosaceus</name>
    <dbReference type="NCBI Taxonomy" id="1255"/>
    <lineage>
        <taxon>Bacteria</taxon>
        <taxon>Bacillati</taxon>
        <taxon>Bacillota</taxon>
        <taxon>Bacilli</taxon>
        <taxon>Lactobacillales</taxon>
        <taxon>Lactobacillaceae</taxon>
        <taxon>Pediococcus</taxon>
    </lineage>
</organism>
<dbReference type="SUPFAM" id="SSF53474">
    <property type="entry name" value="alpha/beta-Hydrolases"/>
    <property type="match status" value="1"/>
</dbReference>
<dbReference type="Pfam" id="PF20434">
    <property type="entry name" value="BD-FAE"/>
    <property type="match status" value="1"/>
</dbReference>
<proteinExistence type="predicted"/>
<evidence type="ECO:0000256" key="1">
    <source>
        <dbReference type="ARBA" id="ARBA00022801"/>
    </source>
</evidence>
<dbReference type="Gene3D" id="3.40.50.1820">
    <property type="entry name" value="alpha/beta hydrolase"/>
    <property type="match status" value="1"/>
</dbReference>
<evidence type="ECO:0000313" key="4">
    <source>
        <dbReference type="Proteomes" id="UP000196118"/>
    </source>
</evidence>
<dbReference type="InterPro" id="IPR050300">
    <property type="entry name" value="GDXG_lipolytic_enzyme"/>
</dbReference>
<feature type="domain" description="BD-FAE-like" evidence="2">
    <location>
        <begin position="18"/>
        <end position="205"/>
    </location>
</feature>
<dbReference type="EMBL" id="CP021474">
    <property type="protein sequence ID" value="ARW19808.1"/>
    <property type="molecule type" value="Genomic_DNA"/>
</dbReference>
<accession>A0A1Y0VW31</accession>
<dbReference type="Proteomes" id="UP000196118">
    <property type="component" value="Chromosome"/>
</dbReference>
<dbReference type="InterPro" id="IPR029058">
    <property type="entry name" value="AB_hydrolase_fold"/>
</dbReference>
<dbReference type="InterPro" id="IPR049492">
    <property type="entry name" value="BD-FAE-like_dom"/>
</dbReference>
<keyword evidence="1 3" id="KW-0378">Hydrolase</keyword>
<dbReference type="AlphaFoldDB" id="A0A1Y0VW31"/>
<dbReference type="GO" id="GO:0030599">
    <property type="term" value="F:pectinesterase activity"/>
    <property type="evidence" value="ECO:0007669"/>
    <property type="project" value="UniProtKB-EC"/>
</dbReference>
<dbReference type="PANTHER" id="PTHR48081">
    <property type="entry name" value="AB HYDROLASE SUPERFAMILY PROTEIN C4A8.06C"/>
    <property type="match status" value="1"/>
</dbReference>
<gene>
    <name evidence="3" type="ORF">S100892_01235</name>
</gene>
<evidence type="ECO:0000313" key="3">
    <source>
        <dbReference type="EMBL" id="ARW19808.1"/>
    </source>
</evidence>
<dbReference type="EC" id="3.1.1.11" evidence="3"/>
<evidence type="ECO:0000259" key="2">
    <source>
        <dbReference type="Pfam" id="PF20434"/>
    </source>
</evidence>